<reference evidence="3" key="1">
    <citation type="journal article" date="2015" name="Genome Announc.">
        <title>Genome sequence of the AIDS-associated pathogen Penicillium marneffei (ATCC18224) and its near taxonomic relative Talaromyces stipitatus (ATCC10500).</title>
        <authorList>
            <person name="Nierman W.C."/>
            <person name="Fedorova-Abrams N.D."/>
            <person name="Andrianopoulos A."/>
        </authorList>
    </citation>
    <scope>NUCLEOTIDE SEQUENCE [LARGE SCALE GENOMIC DNA]</scope>
    <source>
        <strain evidence="3">ATCC 18224 / CBS 334.59 / QM 7333</strain>
    </source>
</reference>
<accession>B6Q6T4</accession>
<feature type="region of interest" description="Disordered" evidence="1">
    <location>
        <begin position="1"/>
        <end position="22"/>
    </location>
</feature>
<feature type="compositionally biased region" description="Pro residues" evidence="1">
    <location>
        <begin position="1"/>
        <end position="10"/>
    </location>
</feature>
<evidence type="ECO:0000256" key="1">
    <source>
        <dbReference type="SAM" id="MobiDB-lite"/>
    </source>
</evidence>
<evidence type="ECO:0000313" key="2">
    <source>
        <dbReference type="EMBL" id="EEA26616.1"/>
    </source>
</evidence>
<evidence type="ECO:0000313" key="3">
    <source>
        <dbReference type="Proteomes" id="UP000001294"/>
    </source>
</evidence>
<dbReference type="VEuPathDB" id="FungiDB:PMAA_015400"/>
<organism evidence="2 3">
    <name type="scientific">Talaromyces marneffei (strain ATCC 18224 / CBS 334.59 / QM 7333)</name>
    <name type="common">Penicillium marneffei</name>
    <dbReference type="NCBI Taxonomy" id="441960"/>
    <lineage>
        <taxon>Eukaryota</taxon>
        <taxon>Fungi</taxon>
        <taxon>Dikarya</taxon>
        <taxon>Ascomycota</taxon>
        <taxon>Pezizomycotina</taxon>
        <taxon>Eurotiomycetes</taxon>
        <taxon>Eurotiomycetidae</taxon>
        <taxon>Eurotiales</taxon>
        <taxon>Trichocomaceae</taxon>
        <taxon>Talaromyces</taxon>
        <taxon>Talaromyces sect. Talaromyces</taxon>
    </lineage>
</organism>
<dbReference type="EMBL" id="DS995899">
    <property type="protein sequence ID" value="EEA26616.1"/>
    <property type="molecule type" value="Genomic_DNA"/>
</dbReference>
<proteinExistence type="predicted"/>
<sequence length="97" mass="11221">MPGPAVPPRTGPDTTPQSPIAPQILTAVTHRRYGQRCRPDTSLIDPPTYSRRKFPRQTQTWRFYPRGHPLYYGKCQFTYKAIRLFPYKTSAQVSPKK</sequence>
<keyword evidence="3" id="KW-1185">Reference proteome</keyword>
<name>B6Q6T4_TALMQ</name>
<dbReference type="HOGENOM" id="CLU_2347395_0_0_1"/>
<gene>
    <name evidence="2" type="ORF">PMAA_015400</name>
</gene>
<dbReference type="AlphaFoldDB" id="B6Q6T4"/>
<dbReference type="Proteomes" id="UP000001294">
    <property type="component" value="Unassembled WGS sequence"/>
</dbReference>
<protein>
    <submittedName>
        <fullName evidence="2">Uncharacterized protein</fullName>
    </submittedName>
</protein>